<evidence type="ECO:0000313" key="1">
    <source>
        <dbReference type="EMBL" id="CAH3028913.1"/>
    </source>
</evidence>
<dbReference type="Proteomes" id="UP001159427">
    <property type="component" value="Unassembled WGS sequence"/>
</dbReference>
<accession>A0ABN8MNI5</accession>
<protein>
    <submittedName>
        <fullName evidence="1">Uncharacterized protein</fullName>
    </submittedName>
</protein>
<gene>
    <name evidence="1" type="ORF">PEVE_00035161</name>
</gene>
<sequence length="327" mass="37101">MFNECLGKSDEKLLILTSLIFPSENHFRQSIPSQYQKPQSSSKILRCASYSSFFSWSDLAIKRSVPHDLKVRNFWDTSLTAFPMGLPKVHVSGKNPSSGNSWKHSLALYTPASTQATTDVDTSLSGYYIRSGPFLESSFFFLPASTANQCEITLLRRCKAGYKEALGATSNGKESHCSRLQGMVTCLSGVTDCHGQLIDNFRYWMLQMAMMDKILEVCPNMQYGGLKNIVRNTKVAEAHRYIDDVEKDLFEECAVTVHRQCVRYYVTVIMKDHQICQDAEKLNKCYDLTSKKINCEAKIIKHYSRMVEDVAHKVISLLSSHMKYLCS</sequence>
<comment type="caution">
    <text evidence="1">The sequence shown here is derived from an EMBL/GenBank/DDBJ whole genome shotgun (WGS) entry which is preliminary data.</text>
</comment>
<dbReference type="EMBL" id="CALNXI010000540">
    <property type="protein sequence ID" value="CAH3028913.1"/>
    <property type="molecule type" value="Genomic_DNA"/>
</dbReference>
<keyword evidence="2" id="KW-1185">Reference proteome</keyword>
<name>A0ABN8MNI5_9CNID</name>
<organism evidence="1 2">
    <name type="scientific">Porites evermanni</name>
    <dbReference type="NCBI Taxonomy" id="104178"/>
    <lineage>
        <taxon>Eukaryota</taxon>
        <taxon>Metazoa</taxon>
        <taxon>Cnidaria</taxon>
        <taxon>Anthozoa</taxon>
        <taxon>Hexacorallia</taxon>
        <taxon>Scleractinia</taxon>
        <taxon>Fungiina</taxon>
        <taxon>Poritidae</taxon>
        <taxon>Porites</taxon>
    </lineage>
</organism>
<evidence type="ECO:0000313" key="2">
    <source>
        <dbReference type="Proteomes" id="UP001159427"/>
    </source>
</evidence>
<reference evidence="1 2" key="1">
    <citation type="submission" date="2022-05" db="EMBL/GenBank/DDBJ databases">
        <authorList>
            <consortium name="Genoscope - CEA"/>
            <person name="William W."/>
        </authorList>
    </citation>
    <scope>NUCLEOTIDE SEQUENCE [LARGE SCALE GENOMIC DNA]</scope>
</reference>
<proteinExistence type="predicted"/>